<dbReference type="Proteomes" id="UP000315234">
    <property type="component" value="Unassembled WGS sequence"/>
</dbReference>
<comment type="subunit">
    <text evidence="7">Homotetramer.</text>
</comment>
<dbReference type="Gene3D" id="3.90.110.10">
    <property type="entry name" value="Lactate dehydrogenase/glycoside hydrolase, family 4, C-terminal"/>
    <property type="match status" value="1"/>
</dbReference>
<dbReference type="InterPro" id="IPR001557">
    <property type="entry name" value="L-lactate/malate_DH"/>
</dbReference>
<dbReference type="Pfam" id="PF00056">
    <property type="entry name" value="Ldh_1_N"/>
    <property type="match status" value="1"/>
</dbReference>
<comment type="caution">
    <text evidence="12">The sequence shown here is derived from an EMBL/GenBank/DDBJ whole genome shotgun (WGS) entry which is preliminary data.</text>
</comment>
<evidence type="ECO:0000259" key="11">
    <source>
        <dbReference type="Pfam" id="PF02866"/>
    </source>
</evidence>
<dbReference type="EMBL" id="BJLD01000001">
    <property type="protein sequence ID" value="GEA42193.1"/>
    <property type="molecule type" value="Genomic_DNA"/>
</dbReference>
<feature type="binding site" evidence="7">
    <location>
        <position position="20"/>
    </location>
    <ligand>
        <name>NAD(+)</name>
        <dbReference type="ChEBI" id="CHEBI:57540"/>
    </ligand>
</feature>
<comment type="subcellular location">
    <subcellularLocation>
        <location evidence="7">Cytoplasm</location>
    </subcellularLocation>
</comment>
<comment type="catalytic activity">
    <reaction evidence="6 7">
        <text>(S)-lactate + NAD(+) = pyruvate + NADH + H(+)</text>
        <dbReference type="Rhea" id="RHEA:23444"/>
        <dbReference type="ChEBI" id="CHEBI:15361"/>
        <dbReference type="ChEBI" id="CHEBI:15378"/>
        <dbReference type="ChEBI" id="CHEBI:16651"/>
        <dbReference type="ChEBI" id="CHEBI:57540"/>
        <dbReference type="ChEBI" id="CHEBI:57945"/>
        <dbReference type="EC" id="1.1.1.27"/>
    </reaction>
</comment>
<keyword evidence="7" id="KW-0597">Phosphoprotein</keyword>
<feature type="binding site" evidence="7">
    <location>
        <begin position="155"/>
        <end position="158"/>
    </location>
    <ligand>
        <name>substrate</name>
    </ligand>
</feature>
<feature type="binding site" evidence="9">
    <location>
        <begin position="16"/>
        <end position="21"/>
    </location>
    <ligand>
        <name>NAD(+)</name>
        <dbReference type="ChEBI" id="CHEBI:57540"/>
    </ligand>
</feature>
<dbReference type="PIRSF" id="PIRSF000102">
    <property type="entry name" value="Lac_mal_DH"/>
    <property type="match status" value="1"/>
</dbReference>
<protein>
    <recommendedName>
        <fullName evidence="3 7">L-lactate dehydrogenase</fullName>
        <shortName evidence="7">L-LDH</shortName>
        <ecNumber evidence="3 7">1.1.1.27</ecNumber>
    </recommendedName>
</protein>
<dbReference type="InterPro" id="IPR011304">
    <property type="entry name" value="L-lactate_DH"/>
</dbReference>
<evidence type="ECO:0000313" key="13">
    <source>
        <dbReference type="Proteomes" id="UP000315234"/>
    </source>
</evidence>
<feature type="binding site" evidence="7">
    <location>
        <position position="175"/>
    </location>
    <ligand>
        <name>beta-D-fructose 1,6-bisphosphate</name>
        <dbReference type="ChEBI" id="CHEBI:32966"/>
        <note>allosteric activator</note>
    </ligand>
</feature>
<organism evidence="12 13">
    <name type="scientific">Corynebacterium striatum</name>
    <dbReference type="NCBI Taxonomy" id="43770"/>
    <lineage>
        <taxon>Bacteria</taxon>
        <taxon>Bacillati</taxon>
        <taxon>Actinomycetota</taxon>
        <taxon>Actinomycetes</taxon>
        <taxon>Mycobacteriales</taxon>
        <taxon>Corynebacteriaceae</taxon>
        <taxon>Corynebacterium</taxon>
    </lineage>
</organism>
<feature type="binding site" evidence="7">
    <location>
        <begin position="125"/>
        <end position="127"/>
    </location>
    <ligand>
        <name>NAD(+)</name>
        <dbReference type="ChEBI" id="CHEBI:57540"/>
    </ligand>
</feature>
<dbReference type="InterPro" id="IPR001236">
    <property type="entry name" value="Lactate/malate_DH_N"/>
</dbReference>
<dbReference type="HAMAP" id="MF_00488">
    <property type="entry name" value="Lactate_dehydrog"/>
    <property type="match status" value="1"/>
</dbReference>
<comment type="similarity">
    <text evidence="2 7">Belongs to the LDH/MDH superfamily. LDH family.</text>
</comment>
<dbReference type="NCBIfam" id="NF000824">
    <property type="entry name" value="PRK00066.1"/>
    <property type="match status" value="1"/>
</dbReference>
<evidence type="ECO:0000256" key="5">
    <source>
        <dbReference type="ARBA" id="ARBA00023027"/>
    </source>
</evidence>
<feature type="binding site" evidence="7">
    <location>
        <position position="160"/>
    </location>
    <ligand>
        <name>beta-D-fructose 1,6-bisphosphate</name>
        <dbReference type="ChEBI" id="CHEBI:32966"/>
        <note>allosteric activator</note>
    </ligand>
</feature>
<feature type="binding site" evidence="7">
    <location>
        <position position="108"/>
    </location>
    <ligand>
        <name>NAD(+)</name>
        <dbReference type="ChEBI" id="CHEBI:57540"/>
    </ligand>
</feature>
<dbReference type="InterPro" id="IPR018177">
    <property type="entry name" value="L-lactate_DH_AS"/>
</dbReference>
<accession>A0ABC9ZJB6</accession>
<dbReference type="PANTHER" id="PTHR43128">
    <property type="entry name" value="L-2-HYDROXYCARBOXYLATE DEHYDROGENASE (NAD(P)(+))"/>
    <property type="match status" value="1"/>
</dbReference>
<evidence type="ECO:0000256" key="6">
    <source>
        <dbReference type="ARBA" id="ARBA00049258"/>
    </source>
</evidence>
<proteinExistence type="inferred from homology"/>
<evidence type="ECO:0000256" key="3">
    <source>
        <dbReference type="ARBA" id="ARBA00012967"/>
    </source>
</evidence>
<sequence length="318" mass="34249">MGAMGNHVGNKVVLIGAGDVGIAYAFALVNQGTVDHLAIIDIDEKKLAGNVMDLNHGVVWAPSRTRVTKGTYEDCADASMVVICAGAAQKPGETRLQLVDKNVSIMNSIVGDVMKNGFDGIFLVASNPVDLLTYAVWKASGLPHERVIGSGTILDSARYRYMLSEMDDIAPTSVHAYIIGEHGDSELPVVSSANIGGVSLSHRSEKDPGYNERIEKIFEETRDAAYTIIDAKGSTSYGIGMGLARITRAVIQNQAVVLPVSAYLQGEYGVEDVYIGTPAVIDRSGINKVVELQLDEHEKERFNASYETLNEIKTKIFG</sequence>
<evidence type="ECO:0000256" key="7">
    <source>
        <dbReference type="HAMAP-Rule" id="MF_00488"/>
    </source>
</evidence>
<feature type="binding site" evidence="7">
    <location>
        <begin position="86"/>
        <end position="87"/>
    </location>
    <ligand>
        <name>NAD(+)</name>
        <dbReference type="ChEBI" id="CHEBI:57540"/>
    </ligand>
</feature>
<feature type="binding site" evidence="7">
    <location>
        <position position="89"/>
    </location>
    <ligand>
        <name>substrate</name>
    </ligand>
</feature>
<keyword evidence="5 7" id="KW-0520">NAD</keyword>
<feature type="active site" description="Proton acceptor" evidence="7 8">
    <location>
        <position position="182"/>
    </location>
</feature>
<dbReference type="AlphaFoldDB" id="A0ABC9ZJB6"/>
<feature type="binding site" evidence="7">
    <location>
        <begin position="127"/>
        <end position="130"/>
    </location>
    <ligand>
        <name>substrate</name>
    </ligand>
</feature>
<dbReference type="GO" id="GO:0004459">
    <property type="term" value="F:L-lactate dehydrogenase (NAD+) activity"/>
    <property type="evidence" value="ECO:0007669"/>
    <property type="project" value="UniProtKB-UniRule"/>
</dbReference>
<feature type="binding site" evidence="7">
    <location>
        <position position="150"/>
    </location>
    <ligand>
        <name>NAD(+)</name>
        <dbReference type="ChEBI" id="CHEBI:57540"/>
    </ligand>
</feature>
<comment type="pathway">
    <text evidence="1 7">Fermentation; pyruvate fermentation to lactate; (S)-lactate from pyruvate: step 1/1.</text>
</comment>
<evidence type="ECO:0000259" key="10">
    <source>
        <dbReference type="Pfam" id="PF00056"/>
    </source>
</evidence>
<evidence type="ECO:0000256" key="2">
    <source>
        <dbReference type="ARBA" id="ARBA00006054"/>
    </source>
</evidence>
<dbReference type="InterPro" id="IPR036291">
    <property type="entry name" value="NAD(P)-bd_dom_sf"/>
</dbReference>
<evidence type="ECO:0000256" key="4">
    <source>
        <dbReference type="ARBA" id="ARBA00023002"/>
    </source>
</evidence>
<feature type="binding site" evidence="7 9">
    <location>
        <position position="41"/>
    </location>
    <ligand>
        <name>NAD(+)</name>
        <dbReference type="ChEBI" id="CHEBI:57540"/>
    </ligand>
</feature>
<evidence type="ECO:0000256" key="8">
    <source>
        <dbReference type="PIRSR" id="PIRSR000102-1"/>
    </source>
</evidence>
<dbReference type="InterPro" id="IPR015955">
    <property type="entry name" value="Lactate_DH/Glyco_Ohase_4_C"/>
</dbReference>
<keyword evidence="4 7" id="KW-0560">Oxidoreductase</keyword>
<feature type="binding site" evidence="7">
    <location>
        <position position="235"/>
    </location>
    <ligand>
        <name>substrate</name>
    </ligand>
</feature>
<dbReference type="SUPFAM" id="SSF51735">
    <property type="entry name" value="NAD(P)-binding Rossmann-fold domains"/>
    <property type="match status" value="1"/>
</dbReference>
<evidence type="ECO:0000256" key="1">
    <source>
        <dbReference type="ARBA" id="ARBA00004843"/>
    </source>
</evidence>
<dbReference type="PANTHER" id="PTHR43128:SF16">
    <property type="entry name" value="L-LACTATE DEHYDROGENASE"/>
    <property type="match status" value="1"/>
</dbReference>
<comment type="activity regulation">
    <text evidence="7">Allosterically activated by fructose 1,6-bisphosphate (FBP).</text>
</comment>
<dbReference type="CDD" id="cd05291">
    <property type="entry name" value="HicDH_like"/>
    <property type="match status" value="1"/>
</dbReference>
<dbReference type="PROSITE" id="PS00064">
    <property type="entry name" value="L_LDH"/>
    <property type="match status" value="1"/>
</dbReference>
<dbReference type="Gene3D" id="3.40.50.720">
    <property type="entry name" value="NAD(P)-binding Rossmann-like Domain"/>
    <property type="match status" value="1"/>
</dbReference>
<feature type="binding site" evidence="7">
    <location>
        <position position="46"/>
    </location>
    <ligand>
        <name>NAD(+)</name>
        <dbReference type="ChEBI" id="CHEBI:57540"/>
    </ligand>
</feature>
<gene>
    <name evidence="7 12" type="primary">ldh</name>
    <name evidence="12" type="ORF">Cst04h_03630</name>
</gene>
<dbReference type="SUPFAM" id="SSF56327">
    <property type="entry name" value="LDH C-terminal domain-like"/>
    <property type="match status" value="1"/>
</dbReference>
<keyword evidence="7" id="KW-0963">Cytoplasm</keyword>
<dbReference type="PRINTS" id="PR00086">
    <property type="entry name" value="LLDHDRGNASE"/>
</dbReference>
<dbReference type="NCBIfam" id="TIGR01771">
    <property type="entry name" value="L-LDH-NAD"/>
    <property type="match status" value="1"/>
</dbReference>
<name>A0ABC9ZJB6_CORST</name>
<keyword evidence="7" id="KW-0021">Allosteric enzyme</keyword>
<dbReference type="Pfam" id="PF02866">
    <property type="entry name" value="Ldh_1_C"/>
    <property type="match status" value="1"/>
</dbReference>
<evidence type="ECO:0000256" key="9">
    <source>
        <dbReference type="PIRSR" id="PIRSR000102-3"/>
    </source>
</evidence>
<evidence type="ECO:0000313" key="12">
    <source>
        <dbReference type="EMBL" id="GEA42193.1"/>
    </source>
</evidence>
<reference evidence="12 13" key="1">
    <citation type="submission" date="2019-06" db="EMBL/GenBank/DDBJ databases">
        <title>Draft genome sequence of Corynebacterium striatum NBRC 15291.</title>
        <authorList>
            <person name="Miura T."/>
            <person name="Furukawa M."/>
            <person name="Shimamura M."/>
            <person name="Ohyama Y."/>
            <person name="Yamazoe A."/>
            <person name="Kawasaki H."/>
        </authorList>
    </citation>
    <scope>NUCLEOTIDE SEQUENCE [LARGE SCALE GENOMIC DNA]</scope>
    <source>
        <strain evidence="12 13">NBRC 15291</strain>
    </source>
</reference>
<feature type="binding site" evidence="7">
    <location>
        <position position="95"/>
    </location>
    <ligand>
        <name>substrate</name>
    </ligand>
</feature>
<feature type="binding site" evidence="9">
    <location>
        <position position="102"/>
    </location>
    <ligand>
        <name>NAD(+)</name>
        <dbReference type="ChEBI" id="CHEBI:57540"/>
    </ligand>
</feature>
<feature type="modified residue" description="Phosphotyrosine" evidence="7">
    <location>
        <position position="226"/>
    </location>
</feature>
<feature type="domain" description="Lactate/malate dehydrogenase C-terminal" evidence="11">
    <location>
        <begin position="152"/>
        <end position="317"/>
    </location>
</feature>
<comment type="function">
    <text evidence="7">Catalyzes the conversion of lactate to pyruvate.</text>
</comment>
<dbReference type="FunFam" id="3.40.50.720:FF:000018">
    <property type="entry name" value="Malate dehydrogenase"/>
    <property type="match status" value="1"/>
</dbReference>
<feature type="binding site" evidence="7">
    <location>
        <position position="72"/>
    </location>
    <ligand>
        <name>NAD(+)</name>
        <dbReference type="ChEBI" id="CHEBI:57540"/>
    </ligand>
</feature>
<feature type="domain" description="Lactate/malate dehydrogenase N-terminal" evidence="10">
    <location>
        <begin position="11"/>
        <end position="149"/>
    </location>
</feature>
<dbReference type="InterPro" id="IPR022383">
    <property type="entry name" value="Lactate/malate_DH_C"/>
</dbReference>
<dbReference type="GO" id="GO:0005737">
    <property type="term" value="C:cytoplasm"/>
    <property type="evidence" value="ECO:0007669"/>
    <property type="project" value="UniProtKB-SubCell"/>
</dbReference>
<dbReference type="GO" id="GO:0006096">
    <property type="term" value="P:glycolytic process"/>
    <property type="evidence" value="ECO:0007669"/>
    <property type="project" value="UniProtKB-UniRule"/>
</dbReference>
<dbReference type="EC" id="1.1.1.27" evidence="3 7"/>